<dbReference type="Proteomes" id="UP001144205">
    <property type="component" value="Unassembled WGS sequence"/>
</dbReference>
<sequence>MPVLAGKAYDSNALPALIAEMKAEPVIPCNSTRKRWIPDDFEACKIRNMIERCFNKHKHFRRIATCFDRRVV</sequence>
<gene>
    <name evidence="1" type="ORF">STA1M1_09720</name>
</gene>
<proteinExistence type="predicted"/>
<organism evidence="1 2">
    <name type="scientific">Sinisalibacter aestuarii</name>
    <dbReference type="NCBI Taxonomy" id="2949426"/>
    <lineage>
        <taxon>Bacteria</taxon>
        <taxon>Pseudomonadati</taxon>
        <taxon>Pseudomonadota</taxon>
        <taxon>Alphaproteobacteria</taxon>
        <taxon>Rhodobacterales</taxon>
        <taxon>Roseobacteraceae</taxon>
        <taxon>Sinisalibacter</taxon>
    </lineage>
</organism>
<evidence type="ECO:0008006" key="3">
    <source>
        <dbReference type="Google" id="ProtNLM"/>
    </source>
</evidence>
<comment type="caution">
    <text evidence="1">The sequence shown here is derived from an EMBL/GenBank/DDBJ whole genome shotgun (WGS) entry which is preliminary data.</text>
</comment>
<evidence type="ECO:0000313" key="2">
    <source>
        <dbReference type="Proteomes" id="UP001144205"/>
    </source>
</evidence>
<accession>A0ABQ5LQV6</accession>
<keyword evidence="2" id="KW-1185">Reference proteome</keyword>
<dbReference type="EMBL" id="BROH01000002">
    <property type="protein sequence ID" value="GKY87103.1"/>
    <property type="molecule type" value="Genomic_DNA"/>
</dbReference>
<evidence type="ECO:0000313" key="1">
    <source>
        <dbReference type="EMBL" id="GKY87103.1"/>
    </source>
</evidence>
<reference evidence="1" key="1">
    <citation type="journal article" date="2023" name="Int. J. Syst. Evol. Microbiol.">
        <title>Sinisalibacter aestuarii sp. nov., isolated from estuarine sediment of the Arakawa River.</title>
        <authorList>
            <person name="Arafat S.T."/>
            <person name="Hirano S."/>
            <person name="Sato A."/>
            <person name="Takeuchi K."/>
            <person name="Yasuda T."/>
            <person name="Terahara T."/>
            <person name="Hamada M."/>
            <person name="Kobayashi T."/>
        </authorList>
    </citation>
    <scope>NUCLEOTIDE SEQUENCE</scope>
    <source>
        <strain evidence="1">B-399</strain>
    </source>
</reference>
<protein>
    <recommendedName>
        <fullName evidence="3">Transposase</fullName>
    </recommendedName>
</protein>
<name>A0ABQ5LQV6_9RHOB</name>